<dbReference type="eggNOG" id="ENOG502R1JZ">
    <property type="taxonomic scope" value="Eukaryota"/>
</dbReference>
<feature type="transmembrane region" description="Helical" evidence="2">
    <location>
        <begin position="108"/>
        <end position="133"/>
    </location>
</feature>
<proteinExistence type="predicted"/>
<evidence type="ECO:0000259" key="3">
    <source>
        <dbReference type="Pfam" id="PF03478"/>
    </source>
</evidence>
<keyword evidence="5" id="KW-1185">Reference proteome</keyword>
<dbReference type="Pfam" id="PF03478">
    <property type="entry name" value="Beta-prop_KIB1-4"/>
    <property type="match status" value="1"/>
</dbReference>
<evidence type="ECO:0000256" key="2">
    <source>
        <dbReference type="SAM" id="Phobius"/>
    </source>
</evidence>
<dbReference type="PANTHER" id="PTHR37189">
    <property type="entry name" value="CONCANAVALIN A-LIKE LECTIN/GLUCANASE DOMAIN-CONTAINING PROTEIN-RELATED"/>
    <property type="match status" value="1"/>
</dbReference>
<dbReference type="Gramene" id="fgenesh1_pg.C_scaffold_7001729">
    <property type="protein sequence ID" value="fgenesh1_pg.C_scaffold_7001729"/>
    <property type="gene ID" value="fgenesh1_pg.C_scaffold_7001729"/>
</dbReference>
<dbReference type="InterPro" id="IPR005174">
    <property type="entry name" value="KIB1-4_b-propeller"/>
</dbReference>
<keyword evidence="2" id="KW-1133">Transmembrane helix</keyword>
<gene>
    <name evidence="4" type="ORF">ARALYDRAFT_354556</name>
</gene>
<dbReference type="STRING" id="81972.D7ME88"/>
<dbReference type="AlphaFoldDB" id="D7ME88"/>
<keyword evidence="2" id="KW-0812">Transmembrane</keyword>
<dbReference type="HOGENOM" id="CLU_019286_7_0_1"/>
<dbReference type="PANTHER" id="PTHR37189:SF5">
    <property type="entry name" value="TRANSMEMBRANE PROTEIN"/>
    <property type="match status" value="1"/>
</dbReference>
<reference evidence="5" key="1">
    <citation type="journal article" date="2011" name="Nat. Genet.">
        <title>The Arabidopsis lyrata genome sequence and the basis of rapid genome size change.</title>
        <authorList>
            <person name="Hu T.T."/>
            <person name="Pattyn P."/>
            <person name="Bakker E.G."/>
            <person name="Cao J."/>
            <person name="Cheng J.-F."/>
            <person name="Clark R.M."/>
            <person name="Fahlgren N."/>
            <person name="Fawcett J.A."/>
            <person name="Grimwood J."/>
            <person name="Gundlach H."/>
            <person name="Haberer G."/>
            <person name="Hollister J.D."/>
            <person name="Ossowski S."/>
            <person name="Ottilar R.P."/>
            <person name="Salamov A.A."/>
            <person name="Schneeberger K."/>
            <person name="Spannagl M."/>
            <person name="Wang X."/>
            <person name="Yang L."/>
            <person name="Nasrallah M.E."/>
            <person name="Bergelson J."/>
            <person name="Carrington J.C."/>
            <person name="Gaut B.S."/>
            <person name="Schmutz J."/>
            <person name="Mayer K.F.X."/>
            <person name="Van de Peer Y."/>
            <person name="Grigoriev I.V."/>
            <person name="Nordborg M."/>
            <person name="Weigel D."/>
            <person name="Guo Y.-L."/>
        </authorList>
    </citation>
    <scope>NUCLEOTIDE SEQUENCE [LARGE SCALE GENOMIC DNA]</scope>
    <source>
        <strain evidence="5">cv. MN47</strain>
    </source>
</reference>
<organism evidence="5">
    <name type="scientific">Arabidopsis lyrata subsp. lyrata</name>
    <name type="common">Lyre-leaved rock-cress</name>
    <dbReference type="NCBI Taxonomy" id="81972"/>
    <lineage>
        <taxon>Eukaryota</taxon>
        <taxon>Viridiplantae</taxon>
        <taxon>Streptophyta</taxon>
        <taxon>Embryophyta</taxon>
        <taxon>Tracheophyta</taxon>
        <taxon>Spermatophyta</taxon>
        <taxon>Magnoliopsida</taxon>
        <taxon>eudicotyledons</taxon>
        <taxon>Gunneridae</taxon>
        <taxon>Pentapetalae</taxon>
        <taxon>rosids</taxon>
        <taxon>malvids</taxon>
        <taxon>Brassicales</taxon>
        <taxon>Brassicaceae</taxon>
        <taxon>Camelineae</taxon>
        <taxon>Arabidopsis</taxon>
    </lineage>
</organism>
<accession>D7ME88</accession>
<protein>
    <recommendedName>
        <fullName evidence="3">KIB1-4 beta-propeller domain-containing protein</fullName>
    </recommendedName>
</protein>
<sequence length="504" mass="58649">MALFLNRVRSSSIFPFTITFLVIFTGNSLAGELRPSDHGLQYQFSSPPTESNSPPGKMMSFFGDSHSSSPPPSHSQLLPKATAADGGDDDSWWRDGAGNRRDHVMRHVFLAASIICGVSGVALLVVFTLIYFFRIRLGFVEHEFERAGVTKIVRTREDEVVQTTICAELTDLYLGSLCFQKKEKEKVYRIQDLGVEFVSSHCLAIYGSWLFMKDPRYNLYIMNLFTRERINLPSVEAEFGRIKIERTIDDMFRIKIDDEYFHYPEKDIHIELPILWIDEKTKDYVVMWLMQRQYPCLVYCRNGDNLWKHAINDYSDMVYKDHKIYLYNSSRDVKVLEFSGDIPRQIFETHVNYDEAIEKGMPERIYPELGDVWHIKRTHLVVTLTGETLRVKSMIWSHLDVWSFRIYKLNSSNTDWEKLTSLGDEAVLLDQGITVLASATEGINRNSIYFSGYHDSEYDDRVWSEKDIFVFNLDTQEVERPHQSFCSSIQLSDARWFVPNFKHI</sequence>
<feature type="compositionally biased region" description="Polar residues" evidence="1">
    <location>
        <begin position="42"/>
        <end position="54"/>
    </location>
</feature>
<feature type="region of interest" description="Disordered" evidence="1">
    <location>
        <begin position="40"/>
        <end position="92"/>
    </location>
</feature>
<evidence type="ECO:0000256" key="1">
    <source>
        <dbReference type="SAM" id="MobiDB-lite"/>
    </source>
</evidence>
<evidence type="ECO:0000313" key="4">
    <source>
        <dbReference type="EMBL" id="EFH46102.1"/>
    </source>
</evidence>
<keyword evidence="2" id="KW-0472">Membrane</keyword>
<name>D7ME88_ARALL</name>
<dbReference type="EMBL" id="GL348719">
    <property type="protein sequence ID" value="EFH46102.1"/>
    <property type="molecule type" value="Genomic_DNA"/>
</dbReference>
<feature type="domain" description="KIB1-4 beta-propeller" evidence="3">
    <location>
        <begin position="183"/>
        <end position="472"/>
    </location>
</feature>
<evidence type="ECO:0000313" key="5">
    <source>
        <dbReference type="Proteomes" id="UP000008694"/>
    </source>
</evidence>
<dbReference type="Proteomes" id="UP000008694">
    <property type="component" value="Unassembled WGS sequence"/>
</dbReference>